<evidence type="ECO:0000313" key="1">
    <source>
        <dbReference type="EMBL" id="OAD70228.1"/>
    </source>
</evidence>
<accession>A0A167LDS7</accession>
<organism evidence="1 2">
    <name type="scientific">Phycomyces blakesleeanus (strain ATCC 8743b / DSM 1359 / FGSC 10004 / NBRC 33097 / NRRL 1555)</name>
    <dbReference type="NCBI Taxonomy" id="763407"/>
    <lineage>
        <taxon>Eukaryota</taxon>
        <taxon>Fungi</taxon>
        <taxon>Fungi incertae sedis</taxon>
        <taxon>Mucoromycota</taxon>
        <taxon>Mucoromycotina</taxon>
        <taxon>Mucoromycetes</taxon>
        <taxon>Mucorales</taxon>
        <taxon>Phycomycetaceae</taxon>
        <taxon>Phycomyces</taxon>
    </lineage>
</organism>
<name>A0A167LDS7_PHYB8</name>
<evidence type="ECO:0000313" key="2">
    <source>
        <dbReference type="Proteomes" id="UP000077315"/>
    </source>
</evidence>
<dbReference type="InParanoid" id="A0A167LDS7"/>
<dbReference type="RefSeq" id="XP_018288268.1">
    <property type="nucleotide sequence ID" value="XM_018436634.1"/>
</dbReference>
<dbReference type="Proteomes" id="UP000077315">
    <property type="component" value="Unassembled WGS sequence"/>
</dbReference>
<dbReference type="EMBL" id="KV440989">
    <property type="protein sequence ID" value="OAD70228.1"/>
    <property type="molecule type" value="Genomic_DNA"/>
</dbReference>
<proteinExistence type="predicted"/>
<gene>
    <name evidence="1" type="ORF">PHYBLDRAFT_171611</name>
</gene>
<dbReference type="GeneID" id="28997540"/>
<sequence length="117" mass="14177">MREKGLVCSYYIKKELVSLLERKGCVPETKFWKFRNMTSFISLIFSFYLLRDSQSIRFKPGLDLTHELKDELMRQVFKFDFKMWVSDDFEKYHWHFSESQSESSLFLYSDIEVSTIL</sequence>
<dbReference type="AlphaFoldDB" id="A0A167LDS7"/>
<reference evidence="2" key="1">
    <citation type="submission" date="2015-06" db="EMBL/GenBank/DDBJ databases">
        <title>Expansion of signal transduction pathways in fungi by whole-genome duplication.</title>
        <authorList>
            <consortium name="DOE Joint Genome Institute"/>
            <person name="Corrochano L.M."/>
            <person name="Kuo A."/>
            <person name="Marcet-Houben M."/>
            <person name="Polaino S."/>
            <person name="Salamov A."/>
            <person name="Villalobos J.M."/>
            <person name="Alvarez M.I."/>
            <person name="Avalos J."/>
            <person name="Benito E.P."/>
            <person name="Benoit I."/>
            <person name="Burger G."/>
            <person name="Camino L.P."/>
            <person name="Canovas D."/>
            <person name="Cerda-Olmedo E."/>
            <person name="Cheng J.-F."/>
            <person name="Dominguez A."/>
            <person name="Elias M."/>
            <person name="Eslava A.P."/>
            <person name="Glaser F."/>
            <person name="Grimwood J."/>
            <person name="Gutierrez G."/>
            <person name="Heitman J."/>
            <person name="Henrissat B."/>
            <person name="Iturriaga E.A."/>
            <person name="Lang B.F."/>
            <person name="Lavin J.L."/>
            <person name="Lee S."/>
            <person name="Li W."/>
            <person name="Lindquist E."/>
            <person name="Lopez-Garcia S."/>
            <person name="Luque E.M."/>
            <person name="Marcos A.T."/>
            <person name="Martin J."/>
            <person name="McCluskey K."/>
            <person name="Medina H.R."/>
            <person name="Miralles-Duran A."/>
            <person name="Miyazaki A."/>
            <person name="Munoz-Torres E."/>
            <person name="Oguiza J.A."/>
            <person name="Ohm R."/>
            <person name="Olmedo M."/>
            <person name="Orejas M."/>
            <person name="Ortiz-Castellanos L."/>
            <person name="Pisabarro A.G."/>
            <person name="Rodriguez-Romero J."/>
            <person name="Ruiz-Herrera J."/>
            <person name="Ruiz-Vazquez R."/>
            <person name="Sanz C."/>
            <person name="Schackwitz W."/>
            <person name="Schmutz J."/>
            <person name="Shahriari M."/>
            <person name="Shelest E."/>
            <person name="Silva-Franco F."/>
            <person name="Soanes D."/>
            <person name="Syed K."/>
            <person name="Tagua V.G."/>
            <person name="Talbot N.J."/>
            <person name="Thon M."/>
            <person name="De vries R.P."/>
            <person name="Wiebenga A."/>
            <person name="Yadav J.S."/>
            <person name="Braun E.L."/>
            <person name="Baker S."/>
            <person name="Garre V."/>
            <person name="Horwitz B."/>
            <person name="Torres-Martinez S."/>
            <person name="Idnurm A."/>
            <person name="Herrera-Estrella A."/>
            <person name="Gabaldon T."/>
            <person name="Grigoriev I.V."/>
        </authorList>
    </citation>
    <scope>NUCLEOTIDE SEQUENCE [LARGE SCALE GENOMIC DNA]</scope>
    <source>
        <strain evidence="2">NRRL 1555(-)</strain>
    </source>
</reference>
<dbReference type="VEuPathDB" id="FungiDB:PHYBLDRAFT_171611"/>
<protein>
    <submittedName>
        <fullName evidence="1">Uncharacterized protein</fullName>
    </submittedName>
</protein>
<keyword evidence="2" id="KW-1185">Reference proteome</keyword>